<dbReference type="EMBL" id="VSSQ01091023">
    <property type="protein sequence ID" value="MPN36731.1"/>
    <property type="molecule type" value="Genomic_DNA"/>
</dbReference>
<evidence type="ECO:0000313" key="1">
    <source>
        <dbReference type="EMBL" id="MPN36731.1"/>
    </source>
</evidence>
<gene>
    <name evidence="1" type="ORF">SDC9_184241</name>
</gene>
<reference evidence="1" key="1">
    <citation type="submission" date="2019-08" db="EMBL/GenBank/DDBJ databases">
        <authorList>
            <person name="Kucharzyk K."/>
            <person name="Murdoch R.W."/>
            <person name="Higgins S."/>
            <person name="Loffler F."/>
        </authorList>
    </citation>
    <scope>NUCLEOTIDE SEQUENCE</scope>
</reference>
<dbReference type="AlphaFoldDB" id="A0A645HCH9"/>
<comment type="caution">
    <text evidence="1">The sequence shown here is derived from an EMBL/GenBank/DDBJ whole genome shotgun (WGS) entry which is preliminary data.</text>
</comment>
<accession>A0A645HCH9</accession>
<protein>
    <submittedName>
        <fullName evidence="1">Uncharacterized protein</fullName>
    </submittedName>
</protein>
<name>A0A645HCH9_9ZZZZ</name>
<proteinExistence type="predicted"/>
<sequence length="54" mass="6099">MQDIIENEGRKRLGKIDGEAARRGMDDPEVRALNVTLHEAVRSRHGPVQHPVNE</sequence>
<organism evidence="1">
    <name type="scientific">bioreactor metagenome</name>
    <dbReference type="NCBI Taxonomy" id="1076179"/>
    <lineage>
        <taxon>unclassified sequences</taxon>
        <taxon>metagenomes</taxon>
        <taxon>ecological metagenomes</taxon>
    </lineage>
</organism>